<name>A0ABN2BIZ2_9ACTN</name>
<evidence type="ECO:0000256" key="1">
    <source>
        <dbReference type="SAM" id="MobiDB-lite"/>
    </source>
</evidence>
<dbReference type="InterPro" id="IPR012340">
    <property type="entry name" value="NA-bd_OB-fold"/>
</dbReference>
<comment type="caution">
    <text evidence="2">The sequence shown here is derived from an EMBL/GenBank/DDBJ whole genome shotgun (WGS) entry which is preliminary data.</text>
</comment>
<dbReference type="EMBL" id="BAAAQD010000016">
    <property type="protein sequence ID" value="GAA1541954.1"/>
    <property type="molecule type" value="Genomic_DNA"/>
</dbReference>
<dbReference type="Gene3D" id="2.40.50.140">
    <property type="entry name" value="Nucleic acid-binding proteins"/>
    <property type="match status" value="1"/>
</dbReference>
<dbReference type="Proteomes" id="UP001501470">
    <property type="component" value="Unassembled WGS sequence"/>
</dbReference>
<sequence>MAARPAYAARVTEQARTGTTTATTREWRIDEGWGVLDSPDTPGGCWAHFSAIDMPGFRALERGQVVRLDWESPGQDGFDYRAVRVVP</sequence>
<gene>
    <name evidence="2" type="ORF">GCM10009827_071810</name>
</gene>
<protein>
    <recommendedName>
        <fullName evidence="4">Cold shock domain-containing protein</fullName>
    </recommendedName>
</protein>
<evidence type="ECO:0008006" key="4">
    <source>
        <dbReference type="Google" id="ProtNLM"/>
    </source>
</evidence>
<dbReference type="SUPFAM" id="SSF50249">
    <property type="entry name" value="Nucleic acid-binding proteins"/>
    <property type="match status" value="1"/>
</dbReference>
<feature type="compositionally biased region" description="Low complexity" evidence="1">
    <location>
        <begin position="12"/>
        <end position="21"/>
    </location>
</feature>
<proteinExistence type="predicted"/>
<evidence type="ECO:0000313" key="2">
    <source>
        <dbReference type="EMBL" id="GAA1541954.1"/>
    </source>
</evidence>
<evidence type="ECO:0000313" key="3">
    <source>
        <dbReference type="Proteomes" id="UP001501470"/>
    </source>
</evidence>
<keyword evidence="3" id="KW-1185">Reference proteome</keyword>
<accession>A0ABN2BIZ2</accession>
<organism evidence="2 3">
    <name type="scientific">Dactylosporangium maewongense</name>
    <dbReference type="NCBI Taxonomy" id="634393"/>
    <lineage>
        <taxon>Bacteria</taxon>
        <taxon>Bacillati</taxon>
        <taxon>Actinomycetota</taxon>
        <taxon>Actinomycetes</taxon>
        <taxon>Micromonosporales</taxon>
        <taxon>Micromonosporaceae</taxon>
        <taxon>Dactylosporangium</taxon>
    </lineage>
</organism>
<feature type="region of interest" description="Disordered" evidence="1">
    <location>
        <begin position="1"/>
        <end position="21"/>
    </location>
</feature>
<reference evidence="2 3" key="1">
    <citation type="journal article" date="2019" name="Int. J. Syst. Evol. Microbiol.">
        <title>The Global Catalogue of Microorganisms (GCM) 10K type strain sequencing project: providing services to taxonomists for standard genome sequencing and annotation.</title>
        <authorList>
            <consortium name="The Broad Institute Genomics Platform"/>
            <consortium name="The Broad Institute Genome Sequencing Center for Infectious Disease"/>
            <person name="Wu L."/>
            <person name="Ma J."/>
        </authorList>
    </citation>
    <scope>NUCLEOTIDE SEQUENCE [LARGE SCALE GENOMIC DNA]</scope>
    <source>
        <strain evidence="2 3">JCM 15933</strain>
    </source>
</reference>